<dbReference type="Gene3D" id="3.90.1150.10">
    <property type="entry name" value="Aspartate Aminotransferase, domain 1"/>
    <property type="match status" value="1"/>
</dbReference>
<evidence type="ECO:0000256" key="5">
    <source>
        <dbReference type="ARBA" id="ARBA00022898"/>
    </source>
</evidence>
<sequence length="614" mass="63956">MPSACWRMSMSAIITTMPDPAGLPADALTLSPSAAAGDAGFAGSPDAGLIARLANQFFQTLPNGQPAAVRAAPPPAAVSAVHAPGPVPAVPVAPAAAPPAGDGGLGSILHSLGGALSLVPPPVPSPASPLASPLPAASPAAGPALPAGQPYFLGRSPASAPGGSAATSAATVPAAPGHLVDVGALSVQLRADQIPDLPLPAAPAFDPRAARRDFPILNQTVHGKPLIWLDNAATTQKPQAVIDRLARFYAEENSNIHRAAHALAARATDAYEDAREKVRRFVGAADTREIVFVRGATEAINLVAKAWGHQFVREGDEIVVTWLEHHANIVPWQQLCAETGARLRVVPVDDDGQIRMDEYARLLGPRTKLVSLTLVSNALGTVTPAAEMVAMARAAGIRTLVDGAQAVSHMPVNVQSLGCDFFVLSGHKMFAPTGIGVLYGRLDVLEGMRPWQGGGNMIADVTFEKTAYQPAPMRFEAGTGNIADAVGLGAAIAYLERIGMPAIAAYEHHLLDYATAGLLTVPGLRLIGTAREKAGVLSFVLDGCKTEDIGRALDREGIAVRSGHHCAQPILRRFGVESTVRPSLAFYNTCEDIDALTAALHRVRAELVRRGQRS</sequence>
<gene>
    <name evidence="10" type="primary">sufS</name>
    <name evidence="10" type="ORF">GBZ48_07895</name>
</gene>
<comment type="catalytic activity">
    <reaction evidence="6 8">
        <text>(sulfur carrier)-H + L-cysteine = (sulfur carrier)-SH + L-alanine</text>
        <dbReference type="Rhea" id="RHEA:43892"/>
        <dbReference type="Rhea" id="RHEA-COMP:14737"/>
        <dbReference type="Rhea" id="RHEA-COMP:14739"/>
        <dbReference type="ChEBI" id="CHEBI:29917"/>
        <dbReference type="ChEBI" id="CHEBI:35235"/>
        <dbReference type="ChEBI" id="CHEBI:57972"/>
        <dbReference type="ChEBI" id="CHEBI:64428"/>
        <dbReference type="EC" id="2.8.1.7"/>
    </reaction>
</comment>
<dbReference type="Proteomes" id="UP000605086">
    <property type="component" value="Unassembled WGS sequence"/>
</dbReference>
<comment type="caution">
    <text evidence="10">The sequence shown here is derived from an EMBL/GenBank/DDBJ whole genome shotgun (WGS) entry which is preliminary data.</text>
</comment>
<evidence type="ECO:0000256" key="1">
    <source>
        <dbReference type="ARBA" id="ARBA00001933"/>
    </source>
</evidence>
<accession>A0ABX2K6I8</accession>
<dbReference type="SUPFAM" id="SSF53383">
    <property type="entry name" value="PLP-dependent transferases"/>
    <property type="match status" value="1"/>
</dbReference>
<dbReference type="NCBIfam" id="NF041166">
    <property type="entry name" value="f2_encap_cargo1"/>
    <property type="match status" value="1"/>
</dbReference>
<dbReference type="InterPro" id="IPR000192">
    <property type="entry name" value="Aminotrans_V_dom"/>
</dbReference>
<dbReference type="PANTHER" id="PTHR43586">
    <property type="entry name" value="CYSTEINE DESULFURASE"/>
    <property type="match status" value="1"/>
</dbReference>
<dbReference type="CDD" id="cd06453">
    <property type="entry name" value="SufS_like"/>
    <property type="match status" value="1"/>
</dbReference>
<dbReference type="InterPro" id="IPR015424">
    <property type="entry name" value="PyrdxlP-dep_Trfase"/>
</dbReference>
<keyword evidence="11" id="KW-1185">Reference proteome</keyword>
<evidence type="ECO:0000256" key="2">
    <source>
        <dbReference type="ARBA" id="ARBA00010447"/>
    </source>
</evidence>
<dbReference type="Gene3D" id="3.40.640.10">
    <property type="entry name" value="Type I PLP-dependent aspartate aminotransferase-like (Major domain)"/>
    <property type="match status" value="1"/>
</dbReference>
<proteinExistence type="inferred from homology"/>
<comment type="cofactor">
    <cofactor evidence="1 7">
        <name>pyridoxal 5'-phosphate</name>
        <dbReference type="ChEBI" id="CHEBI:597326"/>
    </cofactor>
</comment>
<evidence type="ECO:0000256" key="7">
    <source>
        <dbReference type="RuleBase" id="RU004504"/>
    </source>
</evidence>
<dbReference type="PROSITE" id="PS00595">
    <property type="entry name" value="AA_TRANSFER_CLASS_5"/>
    <property type="match status" value="1"/>
</dbReference>
<name>A0ABX2K6I8_9PROT</name>
<dbReference type="NCBIfam" id="TIGR01979">
    <property type="entry name" value="sufS"/>
    <property type="match status" value="1"/>
</dbReference>
<dbReference type="InterPro" id="IPR015422">
    <property type="entry name" value="PyrdxlP-dep_Trfase_small"/>
</dbReference>
<evidence type="ECO:0000256" key="4">
    <source>
        <dbReference type="ARBA" id="ARBA00022679"/>
    </source>
</evidence>
<dbReference type="InterPro" id="IPR015421">
    <property type="entry name" value="PyrdxlP-dep_Trfase_major"/>
</dbReference>
<evidence type="ECO:0000256" key="3">
    <source>
        <dbReference type="ARBA" id="ARBA00012239"/>
    </source>
</evidence>
<organism evidence="10 11">
    <name type="scientific">Azospirillum melinis</name>
    <dbReference type="NCBI Taxonomy" id="328839"/>
    <lineage>
        <taxon>Bacteria</taxon>
        <taxon>Pseudomonadati</taxon>
        <taxon>Pseudomonadota</taxon>
        <taxon>Alphaproteobacteria</taxon>
        <taxon>Rhodospirillales</taxon>
        <taxon>Azospirillaceae</taxon>
        <taxon>Azospirillum</taxon>
    </lineage>
</organism>
<dbReference type="InterPro" id="IPR020578">
    <property type="entry name" value="Aminotrans_V_PyrdxlP_BS"/>
</dbReference>
<keyword evidence="5 8" id="KW-0663">Pyridoxal phosphate</keyword>
<dbReference type="PANTHER" id="PTHR43586:SF8">
    <property type="entry name" value="CYSTEINE DESULFURASE 1, CHLOROPLASTIC"/>
    <property type="match status" value="1"/>
</dbReference>
<dbReference type="Pfam" id="PF00266">
    <property type="entry name" value="Aminotran_5"/>
    <property type="match status" value="1"/>
</dbReference>
<evidence type="ECO:0000256" key="6">
    <source>
        <dbReference type="ARBA" id="ARBA00050776"/>
    </source>
</evidence>
<dbReference type="EC" id="2.8.1.7" evidence="3 8"/>
<evidence type="ECO:0000259" key="9">
    <source>
        <dbReference type="Pfam" id="PF00266"/>
    </source>
</evidence>
<comment type="function">
    <text evidence="8">Catalyzes the removal of elemental sulfur and selenium atoms from L-cysteine, L-cystine, L-selenocysteine, and L-selenocystine to produce L-alanine.</text>
</comment>
<dbReference type="InterPro" id="IPR010970">
    <property type="entry name" value="Cys_dSase_SufS"/>
</dbReference>
<evidence type="ECO:0000256" key="8">
    <source>
        <dbReference type="RuleBase" id="RU004506"/>
    </source>
</evidence>
<protein>
    <recommendedName>
        <fullName evidence="3 8">Cysteine desulfurase</fullName>
        <ecNumber evidence="3 8">2.8.1.7</ecNumber>
    </recommendedName>
</protein>
<evidence type="ECO:0000313" key="11">
    <source>
        <dbReference type="Proteomes" id="UP000605086"/>
    </source>
</evidence>
<reference evidence="10 11" key="1">
    <citation type="submission" date="2019-10" db="EMBL/GenBank/DDBJ databases">
        <title>Genome sequence of Azospirillum melinis.</title>
        <authorList>
            <person name="Ambrosini A."/>
            <person name="Sant'Anna F.H."/>
            <person name="Cassan F.D."/>
            <person name="Souza E.M."/>
            <person name="Passaglia L.M.P."/>
        </authorList>
    </citation>
    <scope>NUCLEOTIDE SEQUENCE [LARGE SCALE GENOMIC DNA]</scope>
    <source>
        <strain evidence="10 11">TMCY0552</strain>
    </source>
</reference>
<evidence type="ECO:0000313" key="10">
    <source>
        <dbReference type="EMBL" id="NUA99207.1"/>
    </source>
</evidence>
<dbReference type="EMBL" id="WHOS01000007">
    <property type="protein sequence ID" value="NUA99207.1"/>
    <property type="molecule type" value="Genomic_DNA"/>
</dbReference>
<feature type="domain" description="Aminotransferase class V" evidence="9">
    <location>
        <begin position="227"/>
        <end position="596"/>
    </location>
</feature>
<comment type="similarity">
    <text evidence="2 8">Belongs to the class-V pyridoxal-phosphate-dependent aminotransferase family. Csd subfamily.</text>
</comment>
<keyword evidence="4 8" id="KW-0808">Transferase</keyword>